<dbReference type="EMBL" id="QGNW01000008">
    <property type="protein sequence ID" value="RVX19776.1"/>
    <property type="molecule type" value="Genomic_DNA"/>
</dbReference>
<accession>A0A438KEX9</accession>
<protein>
    <submittedName>
        <fullName evidence="3">Putative ribonuclease H protein</fullName>
    </submittedName>
</protein>
<dbReference type="InterPro" id="IPR036691">
    <property type="entry name" value="Endo/exonu/phosph_ase_sf"/>
</dbReference>
<dbReference type="Pfam" id="PF00078">
    <property type="entry name" value="RVT_1"/>
    <property type="match status" value="2"/>
</dbReference>
<dbReference type="SUPFAM" id="SSF56219">
    <property type="entry name" value="DNase I-like"/>
    <property type="match status" value="2"/>
</dbReference>
<dbReference type="Pfam" id="PF13966">
    <property type="entry name" value="zf-RVT"/>
    <property type="match status" value="1"/>
</dbReference>
<organism evidence="3 4">
    <name type="scientific">Vitis vinifera</name>
    <name type="common">Grape</name>
    <dbReference type="NCBI Taxonomy" id="29760"/>
    <lineage>
        <taxon>Eukaryota</taxon>
        <taxon>Viridiplantae</taxon>
        <taxon>Streptophyta</taxon>
        <taxon>Embryophyta</taxon>
        <taxon>Tracheophyta</taxon>
        <taxon>Spermatophyta</taxon>
        <taxon>Magnoliopsida</taxon>
        <taxon>eudicotyledons</taxon>
        <taxon>Gunneridae</taxon>
        <taxon>Pentapetalae</taxon>
        <taxon>rosids</taxon>
        <taxon>Vitales</taxon>
        <taxon>Vitaceae</taxon>
        <taxon>Viteae</taxon>
        <taxon>Vitis</taxon>
    </lineage>
</organism>
<feature type="region of interest" description="Disordered" evidence="1">
    <location>
        <begin position="1039"/>
        <end position="1092"/>
    </location>
</feature>
<dbReference type="PANTHER" id="PTHR33116">
    <property type="entry name" value="REVERSE TRANSCRIPTASE ZINC-BINDING DOMAIN-CONTAINING PROTEIN-RELATED-RELATED"/>
    <property type="match status" value="1"/>
</dbReference>
<comment type="caution">
    <text evidence="3">The sequence shown here is derived from an EMBL/GenBank/DDBJ whole genome shotgun (WGS) entry which is preliminary data.</text>
</comment>
<evidence type="ECO:0000256" key="1">
    <source>
        <dbReference type="SAM" id="MobiDB-lite"/>
    </source>
</evidence>
<dbReference type="PANTHER" id="PTHR33116:SF78">
    <property type="entry name" value="OS12G0587133 PROTEIN"/>
    <property type="match status" value="1"/>
</dbReference>
<evidence type="ECO:0000313" key="3">
    <source>
        <dbReference type="EMBL" id="RVX19776.1"/>
    </source>
</evidence>
<proteinExistence type="predicted"/>
<evidence type="ECO:0000313" key="4">
    <source>
        <dbReference type="Proteomes" id="UP000288805"/>
    </source>
</evidence>
<name>A0A438KEX9_VITVI</name>
<reference evidence="3 4" key="1">
    <citation type="journal article" date="2018" name="PLoS Genet.">
        <title>Population sequencing reveals clonal diversity and ancestral inbreeding in the grapevine cultivar Chardonnay.</title>
        <authorList>
            <person name="Roach M.J."/>
            <person name="Johnson D.L."/>
            <person name="Bohlmann J."/>
            <person name="van Vuuren H.J."/>
            <person name="Jones S.J."/>
            <person name="Pretorius I.S."/>
            <person name="Schmidt S.A."/>
            <person name="Borneman A.R."/>
        </authorList>
    </citation>
    <scope>NUCLEOTIDE SEQUENCE [LARGE SCALE GENOMIC DNA]</scope>
    <source>
        <strain evidence="4">cv. Chardonnay</strain>
        <tissue evidence="3">Leaf</tissue>
    </source>
</reference>
<feature type="domain" description="Reverse transcriptase" evidence="2">
    <location>
        <begin position="1426"/>
        <end position="1654"/>
    </location>
</feature>
<dbReference type="InterPro" id="IPR026960">
    <property type="entry name" value="RVT-Znf"/>
</dbReference>
<dbReference type="Gene3D" id="3.60.10.10">
    <property type="entry name" value="Endonuclease/exonuclease/phosphatase"/>
    <property type="match status" value="1"/>
</dbReference>
<gene>
    <name evidence="3" type="primary">VvCHDp000001_288</name>
    <name evidence="3" type="ORF">CK203_005095</name>
</gene>
<dbReference type="PROSITE" id="PS50878">
    <property type="entry name" value="RT_POL"/>
    <property type="match status" value="1"/>
</dbReference>
<dbReference type="CDD" id="cd01650">
    <property type="entry name" value="RT_nLTR_like"/>
    <property type="match status" value="2"/>
</dbReference>
<sequence length="1824" mass="207921">MTTGLVRSLGVGRNIEWRAVNSRGAAGGILVFWDNRVVELVGWEQGVFSIFADSKIVWMVLCGCSLGVWAGFQRSVAGEVVLQLHEEILRSGRGLGLRDYPLRGGPFTWRGGLNNRVQSRLDRFLVTDNWDNMFNGAVQGILPRPVSDHFPILLEGGGLKRGPSPFRFENMCYILDAKLRALKNILKIWNKEEFGLVEAKKGEALKQVEYWDEKEKYDVLNMEDCEARNGAREAYKSWVIKEEIFWRQKSRELWLKEGDNNTRFFHRMANAHCRRNWLSKLKVNGCWHSEENNLRNSVVGAFQELYQEEEGWRPSVDGISFMRLDISEAEGLEIPFVEEEVLAALTDLGKDKAPGSDGFTMAFWLYGWDVVKFEIMGFFREFHERGRFVKSLNATFLVLVPKKGGAEDLKDFRPISLVGSLYKLLAKVLANRIKKVMGKVISEPQNAFVEGRQILDAVLIANEAVDSRLKSNQGGVMCKLDIEKAFDHVGWKFLLTVLKQMGFGERWIMWIEWCISTGRYSVLINGSPSGFFQSSRGLRQGDPYPLTCLKVNLEKSELIPVGRVTDIEDLALELGCKVGGLPSRYLGLPLGAPFKSEVVWDCVEERFRKRLAMWKRQYISKGGRLTHIRSTLSSLPVYFMSLFLLPRKRPHLVRWNLVCLEKKKGGLGVRNLALMNKALLGKWNWRFATEREVLWKKVISHKYGVEEGGWCTRAERGRHGVGLWKAIRKEWLGMYNSLAFRVGNGRRVRFWKDKWCGDEPLYESFPSLFVISQAKDAWVSEVWNPDGVGDGWTPLFSRALNDWEIEMMEQFMLKIQAFRVQRENEDKMVWTTSKSGVFSVKSLYSIMEPGGSAMFPYVGIWKVSVPPKVAFFAWEASWGKILTLDQLQRRGYSLANRCFLCLAEAETVDHLLLHCVMTRTLWNLLFSLFGVEWVLSGTVKDTLLGWHGAFVGKIRKKAWQMAPLYVEDGHTLHLVVRQPFLPSSESLPDNSATDPASNTLRNQGFHVGSSVVVLSEQGDGVPDLSRIVSAVLSSFGVNNVRSGSEGADPRDPVPERGSGTPGLSGLRDSSSRQQPNQAATIDQSNPLNGASLLPNDVTLEQLQPPVIPDSLTTLSQYLRNMRHEFGGSVRGHGNNSAAGIHGCDLQNSEATLQSDVTQGGLPTPASLAEVILSTRQILIEQAAEDLSVWGPFTWRGGLNNQSQSRLDRFLVTDDWDRMFSGAVQGILARLVSDHFPILLEGGGLKRGPSPFKFENIALKVLLKTWNKEVFGVIDTKKREALSQVVYWDELEKHSTLSLEDCEARKKAYKTWVLREEISWRQRSRELWLKEGDNNTRFFHRMANVHSRRNWLSKLKVDDCWHMEEIDLKNTSFEAEGLEIPFAEGEVFATLSDLGKDKAPGPDGFTMAFWLFCWDLVKVEIMGFFKEFHEMGRFVKSLNATFLVLVPKKGGAEDLKDFKSISLVGSLYKLLANRIKKAVDSRLKDNVRGVLCKLDIEKAYNRVSWSFLLAVLKKMGFGERWIKWIDWCISTVKFSVLINGSPSDFFQSSRGLRQGDPLSLYLFVIAMEVFSSMLRRAISGSYLSGWKVSGRRGEGMQISHLLFADDTLVFCEESSDQMTYLSWLFMWFEACSGLRINLEKRAAFNSLAMWDGVEECFRRRLAMWKRQYISKGGRLTLIRSTLSSMPIYFMSLFYLPRKVRLRLEKIQRDFLWGGGALAQKPHLVRWNLVCLEKRKGGLGVRNLALMNSALLCKWNWRFANEREALWRRVISLKYDEEEGGWCTRVVMGRNGVGFWKAIRKKWGLLNGRLAYHVGNGQRVRFWEDK</sequence>
<evidence type="ECO:0000259" key="2">
    <source>
        <dbReference type="PROSITE" id="PS50878"/>
    </source>
</evidence>
<feature type="compositionally biased region" description="Polar residues" evidence="1">
    <location>
        <begin position="1067"/>
        <end position="1088"/>
    </location>
</feature>
<dbReference type="Proteomes" id="UP000288805">
    <property type="component" value="Unassembled WGS sequence"/>
</dbReference>
<dbReference type="InterPro" id="IPR000477">
    <property type="entry name" value="RT_dom"/>
</dbReference>